<dbReference type="Gene3D" id="3.30.420.40">
    <property type="match status" value="2"/>
</dbReference>
<evidence type="ECO:0000313" key="2">
    <source>
        <dbReference type="Proteomes" id="UP000612282"/>
    </source>
</evidence>
<dbReference type="RefSeq" id="WP_203798730.1">
    <property type="nucleotide sequence ID" value="NZ_BAAAQE010000018.1"/>
</dbReference>
<dbReference type="PANTHER" id="PTHR43190:SF3">
    <property type="entry name" value="N-ACETYL-D-GLUCOSAMINE KINASE"/>
    <property type="match status" value="1"/>
</dbReference>
<dbReference type="Proteomes" id="UP000612282">
    <property type="component" value="Unassembled WGS sequence"/>
</dbReference>
<protein>
    <submittedName>
        <fullName evidence="1">ATPase</fullName>
    </submittedName>
</protein>
<reference evidence="1 2" key="1">
    <citation type="submission" date="2021-01" db="EMBL/GenBank/DDBJ databases">
        <title>Whole genome shotgun sequence of Actinoplanes couchii NBRC 106145.</title>
        <authorList>
            <person name="Komaki H."/>
            <person name="Tamura T."/>
        </authorList>
    </citation>
    <scope>NUCLEOTIDE SEQUENCE [LARGE SCALE GENOMIC DNA]</scope>
    <source>
        <strain evidence="1 2">NBRC 106145</strain>
    </source>
</reference>
<proteinExistence type="predicted"/>
<dbReference type="SUPFAM" id="SSF53067">
    <property type="entry name" value="Actin-like ATPase domain"/>
    <property type="match status" value="1"/>
</dbReference>
<dbReference type="EMBL" id="BOMG01000063">
    <property type="protein sequence ID" value="GID56785.1"/>
    <property type="molecule type" value="Genomic_DNA"/>
</dbReference>
<name>A0ABQ3XE54_9ACTN</name>
<sequence length="297" mass="30821">MPEKITVGVDVGGTKTHIAVVEGGTRRDVLVPSADWRRGRLFEDPGNLTRLVELITTTVPGPYRIALGLHDLDTEEQRAVAVDELTRRLPGSVRVVNDAELLGPAAGLDECLKLIVGTGAIALGTDAAGTLLTADGHGSLLGDTGSASALVRETVRAGLRLADSDRPATALADPAVALLCDVYRVADTAELAVAVSADDPYQWGRHAPLIFDALGRGSAVAAAVLDEAADVLARNLAALRRRGARGDTVVGAGGVLTAQTELQSRLTARLSVHAPDLTLRILTAPPVEGALVLADRL</sequence>
<evidence type="ECO:0000313" key="1">
    <source>
        <dbReference type="EMBL" id="GID56785.1"/>
    </source>
</evidence>
<dbReference type="PANTHER" id="PTHR43190">
    <property type="entry name" value="N-ACETYL-D-GLUCOSAMINE KINASE"/>
    <property type="match status" value="1"/>
</dbReference>
<keyword evidence="2" id="KW-1185">Reference proteome</keyword>
<accession>A0ABQ3XE54</accession>
<comment type="caution">
    <text evidence="1">The sequence shown here is derived from an EMBL/GenBank/DDBJ whole genome shotgun (WGS) entry which is preliminary data.</text>
</comment>
<gene>
    <name evidence="1" type="ORF">Aco03nite_051890</name>
</gene>
<dbReference type="InterPro" id="IPR052519">
    <property type="entry name" value="Euk-type_GlcNAc_Kinase"/>
</dbReference>
<organism evidence="1 2">
    <name type="scientific">Actinoplanes couchii</name>
    <dbReference type="NCBI Taxonomy" id="403638"/>
    <lineage>
        <taxon>Bacteria</taxon>
        <taxon>Bacillati</taxon>
        <taxon>Actinomycetota</taxon>
        <taxon>Actinomycetes</taxon>
        <taxon>Micromonosporales</taxon>
        <taxon>Micromonosporaceae</taxon>
        <taxon>Actinoplanes</taxon>
    </lineage>
</organism>
<dbReference type="InterPro" id="IPR043129">
    <property type="entry name" value="ATPase_NBD"/>
</dbReference>